<keyword evidence="6 8" id="KW-1133">Transmembrane helix</keyword>
<name>A0A1I3MEX3_9BACL</name>
<comment type="similarity">
    <text evidence="2 8">Belongs to the lactate permease family.</text>
</comment>
<evidence type="ECO:0000256" key="6">
    <source>
        <dbReference type="ARBA" id="ARBA00022989"/>
    </source>
</evidence>
<organism evidence="9 10">
    <name type="scientific">Thermoflavimicrobium dichotomicum</name>
    <dbReference type="NCBI Taxonomy" id="46223"/>
    <lineage>
        <taxon>Bacteria</taxon>
        <taxon>Bacillati</taxon>
        <taxon>Bacillota</taxon>
        <taxon>Bacilli</taxon>
        <taxon>Bacillales</taxon>
        <taxon>Thermoactinomycetaceae</taxon>
        <taxon>Thermoflavimicrobium</taxon>
    </lineage>
</organism>
<dbReference type="GO" id="GO:0015295">
    <property type="term" value="F:solute:proton symporter activity"/>
    <property type="evidence" value="ECO:0007669"/>
    <property type="project" value="TreeGrafter"/>
</dbReference>
<dbReference type="EMBL" id="FORR01000003">
    <property type="protein sequence ID" value="SFI95502.1"/>
    <property type="molecule type" value="Genomic_DNA"/>
</dbReference>
<evidence type="ECO:0000256" key="3">
    <source>
        <dbReference type="ARBA" id="ARBA00022448"/>
    </source>
</evidence>
<accession>A0A1I3MEX3</accession>
<keyword evidence="10" id="KW-1185">Reference proteome</keyword>
<feature type="transmembrane region" description="Helical" evidence="8">
    <location>
        <begin position="60"/>
        <end position="83"/>
    </location>
</feature>
<feature type="transmembrane region" description="Helical" evidence="8">
    <location>
        <begin position="30"/>
        <end position="48"/>
    </location>
</feature>
<dbReference type="GO" id="GO:0005886">
    <property type="term" value="C:plasma membrane"/>
    <property type="evidence" value="ECO:0007669"/>
    <property type="project" value="UniProtKB-SubCell"/>
</dbReference>
<feature type="transmembrane region" description="Helical" evidence="8">
    <location>
        <begin position="6"/>
        <end position="23"/>
    </location>
</feature>
<feature type="transmembrane region" description="Helical" evidence="8">
    <location>
        <begin position="148"/>
        <end position="172"/>
    </location>
</feature>
<evidence type="ECO:0000256" key="4">
    <source>
        <dbReference type="ARBA" id="ARBA00022475"/>
    </source>
</evidence>
<feature type="transmembrane region" description="Helical" evidence="8">
    <location>
        <begin position="314"/>
        <end position="337"/>
    </location>
</feature>
<dbReference type="RefSeq" id="WP_175482290.1">
    <property type="nucleotide sequence ID" value="NZ_FORR01000003.1"/>
</dbReference>
<keyword evidence="4 8" id="KW-1003">Cell membrane</keyword>
<feature type="transmembrane region" description="Helical" evidence="8">
    <location>
        <begin position="222"/>
        <end position="253"/>
    </location>
</feature>
<reference evidence="9 10" key="1">
    <citation type="submission" date="2016-10" db="EMBL/GenBank/DDBJ databases">
        <authorList>
            <person name="de Groot N.N."/>
        </authorList>
    </citation>
    <scope>NUCLEOTIDE SEQUENCE [LARGE SCALE GENOMIC DNA]</scope>
    <source>
        <strain evidence="9 10">DSM 44778</strain>
    </source>
</reference>
<dbReference type="GO" id="GO:0015129">
    <property type="term" value="F:lactate transmembrane transporter activity"/>
    <property type="evidence" value="ECO:0007669"/>
    <property type="project" value="UniProtKB-UniRule"/>
</dbReference>
<dbReference type="Proteomes" id="UP000199545">
    <property type="component" value="Unassembled WGS sequence"/>
</dbReference>
<keyword evidence="3 8" id="KW-0813">Transport</keyword>
<dbReference type="STRING" id="46223.SAMN05421852_10339"/>
<feature type="transmembrane region" description="Helical" evidence="8">
    <location>
        <begin position="471"/>
        <end position="494"/>
    </location>
</feature>
<keyword evidence="7 8" id="KW-0472">Membrane</keyword>
<feature type="transmembrane region" description="Helical" evidence="8">
    <location>
        <begin position="358"/>
        <end position="380"/>
    </location>
</feature>
<keyword evidence="5 8" id="KW-0812">Transmembrane</keyword>
<evidence type="ECO:0000256" key="2">
    <source>
        <dbReference type="ARBA" id="ARBA00010100"/>
    </source>
</evidence>
<feature type="transmembrane region" description="Helical" evidence="8">
    <location>
        <begin position="392"/>
        <end position="409"/>
    </location>
</feature>
<protein>
    <recommendedName>
        <fullName evidence="8">L-lactate permease</fullName>
    </recommendedName>
</protein>
<proteinExistence type="inferred from homology"/>
<feature type="transmembrane region" description="Helical" evidence="8">
    <location>
        <begin position="108"/>
        <end position="136"/>
    </location>
</feature>
<dbReference type="InterPro" id="IPR003804">
    <property type="entry name" value="Lactate_perm"/>
</dbReference>
<evidence type="ECO:0000256" key="1">
    <source>
        <dbReference type="ARBA" id="ARBA00004651"/>
    </source>
</evidence>
<sequence>MNMFSVLIALSPIIAVLVAIFLFQQPIVRAGWIGCLTVIWITLSPSSFHQPFSKLEDSIIKGGLTTSVVAYVLFFGILLFHLLQEKGVMKSFTAYLAQTVKDPIRQALILAVCLSPLIESASGFGLGAIFILPIMISLQFTPLKAVLVSLTSLMAVPWGALATGTVIGSHLVHMPLNQLGTDSAILSIPLFIYYTFLIGYLADGWNGIQRRWGEMLCVSGTLSGAIWLFSHISVEIAGIFGALTALCVEMAWIHVSTRKRKANRSTDLQTLSSLWLGLSPYFLLILLLLLTRMVPKVQNILLSVGVIEIPDISFALPVFYSPGFYLFLICLYTIWIFQIRWSTIQTSMIHTYQRWQPVILSTFLFVTMAEIMSQSGMIAILSQVATKTLGQAFWVISPVIGGLGGFLTGSNTGSNSMFIQLQVQTAQQLCLSTSLIAAVQNTSSSHLTMVHPARIALGISMGQLKEKENEVLAKMSWVGIGTLLILITELFVVMMR</sequence>
<dbReference type="Pfam" id="PF02652">
    <property type="entry name" value="Lactate_perm"/>
    <property type="match status" value="1"/>
</dbReference>
<dbReference type="AlphaFoldDB" id="A0A1I3MEX3"/>
<dbReference type="PANTHER" id="PTHR30003">
    <property type="entry name" value="L-LACTATE PERMEASE"/>
    <property type="match status" value="1"/>
</dbReference>
<evidence type="ECO:0000256" key="5">
    <source>
        <dbReference type="ARBA" id="ARBA00022692"/>
    </source>
</evidence>
<evidence type="ECO:0000256" key="8">
    <source>
        <dbReference type="RuleBase" id="RU365092"/>
    </source>
</evidence>
<evidence type="ECO:0000313" key="9">
    <source>
        <dbReference type="EMBL" id="SFI95502.1"/>
    </source>
</evidence>
<evidence type="ECO:0000313" key="10">
    <source>
        <dbReference type="Proteomes" id="UP000199545"/>
    </source>
</evidence>
<feature type="transmembrane region" description="Helical" evidence="8">
    <location>
        <begin position="184"/>
        <end position="202"/>
    </location>
</feature>
<comment type="subcellular location">
    <subcellularLocation>
        <location evidence="1 8">Cell membrane</location>
        <topology evidence="1 8">Multi-pass membrane protein</topology>
    </subcellularLocation>
</comment>
<feature type="transmembrane region" description="Helical" evidence="8">
    <location>
        <begin position="274"/>
        <end position="294"/>
    </location>
</feature>
<comment type="function">
    <text evidence="8">Uptake of L-lactate across the membrane. Can also transport D-lactate and glycolate.</text>
</comment>
<evidence type="ECO:0000256" key="7">
    <source>
        <dbReference type="ARBA" id="ARBA00023136"/>
    </source>
</evidence>
<dbReference type="PANTHER" id="PTHR30003:SF0">
    <property type="entry name" value="GLYCOLATE PERMEASE GLCA-RELATED"/>
    <property type="match status" value="1"/>
</dbReference>
<gene>
    <name evidence="9" type="ORF">SAMN05421852_10339</name>
</gene>